<sequence>MYKMLFVNNCMKMNSAKVNYPICFS</sequence>
<name>A0A0E9XJY1_ANGAN</name>
<dbReference type="EMBL" id="GBXM01005613">
    <property type="protein sequence ID" value="JAI02965.1"/>
    <property type="molecule type" value="Transcribed_RNA"/>
</dbReference>
<proteinExistence type="predicted"/>
<evidence type="ECO:0000313" key="1">
    <source>
        <dbReference type="EMBL" id="JAI02965.1"/>
    </source>
</evidence>
<dbReference type="AlphaFoldDB" id="A0A0E9XJY1"/>
<reference evidence="1" key="1">
    <citation type="submission" date="2014-11" db="EMBL/GenBank/DDBJ databases">
        <authorList>
            <person name="Amaro Gonzalez C."/>
        </authorList>
    </citation>
    <scope>NUCLEOTIDE SEQUENCE</scope>
</reference>
<accession>A0A0E9XJY1</accession>
<organism evidence="1">
    <name type="scientific">Anguilla anguilla</name>
    <name type="common">European freshwater eel</name>
    <name type="synonym">Muraena anguilla</name>
    <dbReference type="NCBI Taxonomy" id="7936"/>
    <lineage>
        <taxon>Eukaryota</taxon>
        <taxon>Metazoa</taxon>
        <taxon>Chordata</taxon>
        <taxon>Craniata</taxon>
        <taxon>Vertebrata</taxon>
        <taxon>Euteleostomi</taxon>
        <taxon>Actinopterygii</taxon>
        <taxon>Neopterygii</taxon>
        <taxon>Teleostei</taxon>
        <taxon>Anguilliformes</taxon>
        <taxon>Anguillidae</taxon>
        <taxon>Anguilla</taxon>
    </lineage>
</organism>
<protein>
    <submittedName>
        <fullName evidence="1">Uncharacterized protein</fullName>
    </submittedName>
</protein>
<reference evidence="1" key="2">
    <citation type="journal article" date="2015" name="Fish Shellfish Immunol.">
        <title>Early steps in the European eel (Anguilla anguilla)-Vibrio vulnificus interaction in the gills: Role of the RtxA13 toxin.</title>
        <authorList>
            <person name="Callol A."/>
            <person name="Pajuelo D."/>
            <person name="Ebbesson L."/>
            <person name="Teles M."/>
            <person name="MacKenzie S."/>
            <person name="Amaro C."/>
        </authorList>
    </citation>
    <scope>NUCLEOTIDE SEQUENCE</scope>
</reference>